<dbReference type="Proteomes" id="UP000095209">
    <property type="component" value="Unassembled WGS sequence"/>
</dbReference>
<dbReference type="Pfam" id="PF05130">
    <property type="entry name" value="FlgN"/>
    <property type="match status" value="1"/>
</dbReference>
<dbReference type="STRING" id="1305675.BFG57_02700"/>
<organism evidence="3 4">
    <name type="scientific">Bacillus solimangrovi</name>
    <dbReference type="NCBI Taxonomy" id="1305675"/>
    <lineage>
        <taxon>Bacteria</taxon>
        <taxon>Bacillati</taxon>
        <taxon>Bacillota</taxon>
        <taxon>Bacilli</taxon>
        <taxon>Bacillales</taxon>
        <taxon>Bacillaceae</taxon>
        <taxon>Bacillus</taxon>
    </lineage>
</organism>
<dbReference type="InterPro" id="IPR036679">
    <property type="entry name" value="FlgN-like_sf"/>
</dbReference>
<evidence type="ECO:0000313" key="4">
    <source>
        <dbReference type="Proteomes" id="UP000095209"/>
    </source>
</evidence>
<keyword evidence="1" id="KW-1005">Bacterial flagellum biogenesis</keyword>
<proteinExistence type="predicted"/>
<evidence type="ECO:0000313" key="3">
    <source>
        <dbReference type="EMBL" id="OEH92198.1"/>
    </source>
</evidence>
<reference evidence="3 4" key="1">
    <citation type="submission" date="2016-08" db="EMBL/GenBank/DDBJ databases">
        <title>Genome of Bacillus solimangrovi GH2-4.</title>
        <authorList>
            <person name="Lim S."/>
            <person name="Kim B.-C."/>
        </authorList>
    </citation>
    <scope>NUCLEOTIDE SEQUENCE [LARGE SCALE GENOMIC DNA]</scope>
    <source>
        <strain evidence="3 4">GH2-4</strain>
    </source>
</reference>
<protein>
    <recommendedName>
        <fullName evidence="5">Flagellar protein FlgN</fullName>
    </recommendedName>
</protein>
<keyword evidence="4" id="KW-1185">Reference proteome</keyword>
<dbReference type="OrthoDB" id="2381500at2"/>
<dbReference type="EMBL" id="MJEH01000033">
    <property type="protein sequence ID" value="OEH92198.1"/>
    <property type="molecule type" value="Genomic_DNA"/>
</dbReference>
<dbReference type="AlphaFoldDB" id="A0A1E5LDN7"/>
<sequence>MSIGILVESLQKLIKLHEQLFKIAEKKTELIKNNELEELQQLVKVETKYVQAVRQIDKARTQAVDELLDGKSDERTLTTCMRFVPKESAETLQRLFEQLSALLSQLKRQNDLNQQLIQHSLQFVNFSIDMLLPEPDEFNYESPTKVDRNVNQGRFIFDSKA</sequence>
<dbReference type="InterPro" id="IPR007809">
    <property type="entry name" value="FlgN-like"/>
</dbReference>
<dbReference type="SUPFAM" id="SSF140566">
    <property type="entry name" value="FlgN-like"/>
    <property type="match status" value="1"/>
</dbReference>
<keyword evidence="2" id="KW-0175">Coiled coil</keyword>
<feature type="coiled-coil region" evidence="2">
    <location>
        <begin position="7"/>
        <end position="62"/>
    </location>
</feature>
<accession>A0A1E5LDN7</accession>
<dbReference type="RefSeq" id="WP_069717739.1">
    <property type="nucleotide sequence ID" value="NZ_MJEH01000033.1"/>
</dbReference>
<evidence type="ECO:0000256" key="2">
    <source>
        <dbReference type="SAM" id="Coils"/>
    </source>
</evidence>
<gene>
    <name evidence="3" type="ORF">BFG57_02700</name>
</gene>
<dbReference type="Gene3D" id="1.20.58.300">
    <property type="entry name" value="FlgN-like"/>
    <property type="match status" value="1"/>
</dbReference>
<dbReference type="GO" id="GO:0044780">
    <property type="term" value="P:bacterial-type flagellum assembly"/>
    <property type="evidence" value="ECO:0007669"/>
    <property type="project" value="InterPro"/>
</dbReference>
<evidence type="ECO:0008006" key="5">
    <source>
        <dbReference type="Google" id="ProtNLM"/>
    </source>
</evidence>
<comment type="caution">
    <text evidence="3">The sequence shown here is derived from an EMBL/GenBank/DDBJ whole genome shotgun (WGS) entry which is preliminary data.</text>
</comment>
<evidence type="ECO:0000256" key="1">
    <source>
        <dbReference type="ARBA" id="ARBA00022795"/>
    </source>
</evidence>
<name>A0A1E5LDN7_9BACI</name>